<dbReference type="PANTHER" id="PTHR45569:SF1">
    <property type="entry name" value="SENSOR PROTEIN KDPD"/>
    <property type="match status" value="1"/>
</dbReference>
<dbReference type="AlphaFoldDB" id="A0A3B1BRT2"/>
<dbReference type="Pfam" id="PF02518">
    <property type="entry name" value="HATPase_c"/>
    <property type="match status" value="1"/>
</dbReference>
<dbReference type="InterPro" id="IPR004358">
    <property type="entry name" value="Sig_transdc_His_kin-like_C"/>
</dbReference>
<evidence type="ECO:0000259" key="2">
    <source>
        <dbReference type="PROSITE" id="PS50109"/>
    </source>
</evidence>
<dbReference type="Pfam" id="PF13185">
    <property type="entry name" value="GAF_2"/>
    <property type="match status" value="2"/>
</dbReference>
<dbReference type="GO" id="GO:0000155">
    <property type="term" value="F:phosphorelay sensor kinase activity"/>
    <property type="evidence" value="ECO:0007669"/>
    <property type="project" value="InterPro"/>
</dbReference>
<dbReference type="InterPro" id="IPR052023">
    <property type="entry name" value="Histidine_kinase_KdpD"/>
</dbReference>
<dbReference type="Gene3D" id="3.30.565.10">
    <property type="entry name" value="Histidine kinase-like ATPase, C-terminal domain"/>
    <property type="match status" value="1"/>
</dbReference>
<dbReference type="SUPFAM" id="SSF55874">
    <property type="entry name" value="ATPase domain of HSP90 chaperone/DNA topoisomerase II/histidine kinase"/>
    <property type="match status" value="1"/>
</dbReference>
<dbReference type="InterPro" id="IPR003018">
    <property type="entry name" value="GAF"/>
</dbReference>
<dbReference type="PANTHER" id="PTHR45569">
    <property type="entry name" value="SENSOR PROTEIN KDPD"/>
    <property type="match status" value="1"/>
</dbReference>
<dbReference type="PRINTS" id="PR00344">
    <property type="entry name" value="BCTRLSENSOR"/>
</dbReference>
<gene>
    <name evidence="3" type="ORF">MNBD_NITROSPINAE01-599</name>
</gene>
<evidence type="ECO:0000256" key="1">
    <source>
        <dbReference type="ARBA" id="ARBA00022553"/>
    </source>
</evidence>
<dbReference type="Pfam" id="PF00512">
    <property type="entry name" value="HisKA"/>
    <property type="match status" value="1"/>
</dbReference>
<sequence>MQNIDANWRTPWLSGSEGPEKYLKNLLDYAVDAAMETTGSDACAILLVDERRQTLTLKSCKGLHGTAASAVRLPKGRGASWRIVREKKPVALSDVTSDPDFIPIPQAGEERYVSMMGVPILKDDECIGVLFVEDSEKREYTPEDVTDLEHVAKKYASSINAAWDFERLNEKTRSLSILNDLNHIVSATNNLQEIVNHLLYFTTELTCARTRIIWLTDESNEVLTKHFPESTGDDEWMAPVRNGIVTHVARTHETVRIDDIHSDNPFEGLDRVASTSVLCHPLVFENRVKGVLLLADRITGLGDYCVAFSGEEAQMVESLAQTAAQAISRVKVYQKLEKAVEDNQAKANELSILFQLGMAMQRTVSMDDLLRVILSCVTVGKGLGFNRAILFFLNETDGLLHGVMGLGPDTGDDANRIWADINHEFGEQPDLVQWLLNRDPYEIANSSFNALAKSLTIPMDGKNIVAQAVKTKTATCVKNLRSLTEQDYDLISKLNCQEFAVAPLVARNMHIGAILVDNSFNKKPITESDLKLLVRFAAPAAWGIENIKLVERLSVVNKEMLEIDRNMAQIERLSTLGEVSAEMAHEIKNPLVTIGGFARRLLRKMPSSKAEVKYASIIVQEVERLERLLRNTLDVSRMAPMKKENTDLNRLVREALDFYWRMLYEKSIQANYRLSPDLAPVFIDQAQIRQVVINLILNSIEAMSCDRHNTQKTITIETEPVKGDQEKALLKISDTGGGITERDFDNIFNPFFTTKPHGTGLGLPLCKKLIATHQGSMKIDNKLGVGVTFTITLPCCDLSKKFQ</sequence>
<dbReference type="SMART" id="SM00388">
    <property type="entry name" value="HisKA"/>
    <property type="match status" value="1"/>
</dbReference>
<dbReference type="InterPro" id="IPR036890">
    <property type="entry name" value="HATPase_C_sf"/>
</dbReference>
<dbReference type="EMBL" id="UOGC01000114">
    <property type="protein sequence ID" value="VAX21016.1"/>
    <property type="molecule type" value="Genomic_DNA"/>
</dbReference>
<evidence type="ECO:0000313" key="3">
    <source>
        <dbReference type="EMBL" id="VAX21016.1"/>
    </source>
</evidence>
<dbReference type="CDD" id="cd00082">
    <property type="entry name" value="HisKA"/>
    <property type="match status" value="1"/>
</dbReference>
<dbReference type="InterPro" id="IPR029016">
    <property type="entry name" value="GAF-like_dom_sf"/>
</dbReference>
<dbReference type="InterPro" id="IPR003661">
    <property type="entry name" value="HisK_dim/P_dom"/>
</dbReference>
<dbReference type="GO" id="GO:0005886">
    <property type="term" value="C:plasma membrane"/>
    <property type="evidence" value="ECO:0007669"/>
    <property type="project" value="TreeGrafter"/>
</dbReference>
<dbReference type="SUPFAM" id="SSF47384">
    <property type="entry name" value="Homodimeric domain of signal transducing histidine kinase"/>
    <property type="match status" value="1"/>
</dbReference>
<dbReference type="SUPFAM" id="SSF55781">
    <property type="entry name" value="GAF domain-like"/>
    <property type="match status" value="3"/>
</dbReference>
<reference evidence="3" key="1">
    <citation type="submission" date="2018-06" db="EMBL/GenBank/DDBJ databases">
        <authorList>
            <person name="Zhirakovskaya E."/>
        </authorList>
    </citation>
    <scope>NUCLEOTIDE SEQUENCE</scope>
</reference>
<feature type="domain" description="Histidine kinase" evidence="2">
    <location>
        <begin position="582"/>
        <end position="797"/>
    </location>
</feature>
<dbReference type="PROSITE" id="PS50109">
    <property type="entry name" value="HIS_KIN"/>
    <property type="match status" value="1"/>
</dbReference>
<dbReference type="InterPro" id="IPR003594">
    <property type="entry name" value="HATPase_dom"/>
</dbReference>
<dbReference type="Gene3D" id="3.30.450.40">
    <property type="match status" value="3"/>
</dbReference>
<name>A0A3B1BRT2_9ZZZZ</name>
<dbReference type="InterPro" id="IPR036097">
    <property type="entry name" value="HisK_dim/P_sf"/>
</dbReference>
<dbReference type="Pfam" id="PF01590">
    <property type="entry name" value="GAF"/>
    <property type="match status" value="1"/>
</dbReference>
<dbReference type="Gene3D" id="1.10.287.130">
    <property type="match status" value="1"/>
</dbReference>
<accession>A0A3B1BRT2</accession>
<dbReference type="InterPro" id="IPR005467">
    <property type="entry name" value="His_kinase_dom"/>
</dbReference>
<keyword evidence="1" id="KW-0597">Phosphoprotein</keyword>
<dbReference type="SMART" id="SM00065">
    <property type="entry name" value="GAF"/>
    <property type="match status" value="3"/>
</dbReference>
<proteinExistence type="predicted"/>
<dbReference type="SMART" id="SM00387">
    <property type="entry name" value="HATPase_c"/>
    <property type="match status" value="1"/>
</dbReference>
<organism evidence="3">
    <name type="scientific">hydrothermal vent metagenome</name>
    <dbReference type="NCBI Taxonomy" id="652676"/>
    <lineage>
        <taxon>unclassified sequences</taxon>
        <taxon>metagenomes</taxon>
        <taxon>ecological metagenomes</taxon>
    </lineage>
</organism>
<protein>
    <recommendedName>
        <fullName evidence="2">Histidine kinase domain-containing protein</fullName>
    </recommendedName>
</protein>